<evidence type="ECO:0000313" key="7">
    <source>
        <dbReference type="Proteomes" id="UP000765509"/>
    </source>
</evidence>
<proteinExistence type="predicted"/>
<dbReference type="AlphaFoldDB" id="A0A9Q3HI70"/>
<organism evidence="6 7">
    <name type="scientific">Austropuccinia psidii MF-1</name>
    <dbReference type="NCBI Taxonomy" id="1389203"/>
    <lineage>
        <taxon>Eukaryota</taxon>
        <taxon>Fungi</taxon>
        <taxon>Dikarya</taxon>
        <taxon>Basidiomycota</taxon>
        <taxon>Pucciniomycotina</taxon>
        <taxon>Pucciniomycetes</taxon>
        <taxon>Pucciniales</taxon>
        <taxon>Sphaerophragmiaceae</taxon>
        <taxon>Austropuccinia</taxon>
    </lineage>
</organism>
<dbReference type="GO" id="GO:0005634">
    <property type="term" value="C:nucleus"/>
    <property type="evidence" value="ECO:0007669"/>
    <property type="project" value="TreeGrafter"/>
</dbReference>
<dbReference type="OrthoDB" id="2505291at2759"/>
<keyword evidence="4" id="KW-1133">Transmembrane helix</keyword>
<keyword evidence="2" id="KW-0378">Hydrolase</keyword>
<accession>A0A9Q3HI70</accession>
<keyword evidence="4" id="KW-0472">Membrane</keyword>
<dbReference type="InterPro" id="IPR001650">
    <property type="entry name" value="Helicase_C-like"/>
</dbReference>
<dbReference type="InterPro" id="IPR050628">
    <property type="entry name" value="SNF2_RAD54_helicase_TF"/>
</dbReference>
<feature type="domain" description="Helicase C-terminal" evidence="5">
    <location>
        <begin position="161"/>
        <end position="255"/>
    </location>
</feature>
<evidence type="ECO:0000256" key="4">
    <source>
        <dbReference type="SAM" id="Phobius"/>
    </source>
</evidence>
<dbReference type="SUPFAM" id="SSF52540">
    <property type="entry name" value="P-loop containing nucleoside triphosphate hydrolases"/>
    <property type="match status" value="1"/>
</dbReference>
<dbReference type="GO" id="GO:0005524">
    <property type="term" value="F:ATP binding"/>
    <property type="evidence" value="ECO:0007669"/>
    <property type="project" value="UniProtKB-KW"/>
</dbReference>
<dbReference type="GO" id="GO:0016787">
    <property type="term" value="F:hydrolase activity"/>
    <property type="evidence" value="ECO:0007669"/>
    <property type="project" value="UniProtKB-KW"/>
</dbReference>
<gene>
    <name evidence="6" type="ORF">O181_042435</name>
</gene>
<dbReference type="PANTHER" id="PTHR45626:SF22">
    <property type="entry name" value="DNA REPAIR PROTEIN RAD5"/>
    <property type="match status" value="1"/>
</dbReference>
<dbReference type="InterPro" id="IPR049730">
    <property type="entry name" value="SNF2/RAD54-like_C"/>
</dbReference>
<reference evidence="6" key="1">
    <citation type="submission" date="2021-03" db="EMBL/GenBank/DDBJ databases">
        <title>Draft genome sequence of rust myrtle Austropuccinia psidii MF-1, a brazilian biotype.</title>
        <authorList>
            <person name="Quecine M.C."/>
            <person name="Pachon D.M.R."/>
            <person name="Bonatelli M.L."/>
            <person name="Correr F.H."/>
            <person name="Franceschini L.M."/>
            <person name="Leite T.F."/>
            <person name="Margarido G.R.A."/>
            <person name="Almeida C.A."/>
            <person name="Ferrarezi J.A."/>
            <person name="Labate C.A."/>
        </authorList>
    </citation>
    <scope>NUCLEOTIDE SEQUENCE</scope>
    <source>
        <strain evidence="6">MF-1</strain>
    </source>
</reference>
<dbReference type="Pfam" id="PF00271">
    <property type="entry name" value="Helicase_C"/>
    <property type="match status" value="1"/>
</dbReference>
<keyword evidence="1" id="KW-0547">Nucleotide-binding</keyword>
<evidence type="ECO:0000256" key="1">
    <source>
        <dbReference type="ARBA" id="ARBA00022741"/>
    </source>
</evidence>
<keyword evidence="4" id="KW-0812">Transmembrane</keyword>
<protein>
    <recommendedName>
        <fullName evidence="5">Helicase C-terminal domain-containing protein</fullName>
    </recommendedName>
</protein>
<keyword evidence="3" id="KW-0067">ATP-binding</keyword>
<name>A0A9Q3HI70_9BASI</name>
<evidence type="ECO:0000256" key="3">
    <source>
        <dbReference type="ARBA" id="ARBA00022840"/>
    </source>
</evidence>
<keyword evidence="7" id="KW-1185">Reference proteome</keyword>
<evidence type="ECO:0000256" key="2">
    <source>
        <dbReference type="ARBA" id="ARBA00022801"/>
    </source>
</evidence>
<dbReference type="GO" id="GO:0006281">
    <property type="term" value="P:DNA repair"/>
    <property type="evidence" value="ECO:0007669"/>
    <property type="project" value="TreeGrafter"/>
</dbReference>
<dbReference type="PANTHER" id="PTHR45626">
    <property type="entry name" value="TRANSCRIPTION TERMINATION FACTOR 2-RELATED"/>
    <property type="match status" value="1"/>
</dbReference>
<dbReference type="EMBL" id="AVOT02016974">
    <property type="protein sequence ID" value="MBW0502720.1"/>
    <property type="molecule type" value="Genomic_DNA"/>
</dbReference>
<evidence type="ECO:0000259" key="5">
    <source>
        <dbReference type="Pfam" id="PF00271"/>
    </source>
</evidence>
<dbReference type="GO" id="GO:0008094">
    <property type="term" value="F:ATP-dependent activity, acting on DNA"/>
    <property type="evidence" value="ECO:0007669"/>
    <property type="project" value="TreeGrafter"/>
</dbReference>
<comment type="caution">
    <text evidence="6">The sequence shown here is derived from an EMBL/GenBank/DDBJ whole genome shotgun (WGS) entry which is preliminary data.</text>
</comment>
<feature type="transmembrane region" description="Helical" evidence="4">
    <location>
        <begin position="233"/>
        <end position="255"/>
    </location>
</feature>
<dbReference type="Gene3D" id="3.40.50.300">
    <property type="entry name" value="P-loop containing nucleotide triphosphate hydrolases"/>
    <property type="match status" value="1"/>
</dbReference>
<evidence type="ECO:0000313" key="6">
    <source>
        <dbReference type="EMBL" id="MBW0502720.1"/>
    </source>
</evidence>
<dbReference type="CDD" id="cd18793">
    <property type="entry name" value="SF2_C_SNF"/>
    <property type="match status" value="1"/>
</dbReference>
<dbReference type="Proteomes" id="UP000765509">
    <property type="component" value="Unassembled WGS sequence"/>
</dbReference>
<sequence length="283" mass="31869">MFNGTPIHNTIYDPLGIISFITQPQSSDQYNWSPFILSSLSKGSNDVLHLSLRHLSLCCTKTTHLKSLPTISHHYELLSLNPTMKQEYSTLYKELLSSKSKEPGEFFRNINQLSICCNHHIVLNTIADEDLEDYKGRSTQDNSSKITRTLVDVETCMMSSKIAHLLKILLKNKQSRCGPTKLVVYTQWTEFLNLIGIALAHHSILSALIDGTISAQAQEKALENFFNNPECEVLIAFIATAGTGLNITCANMVYLMMRGPPNFYFDFWTLTFTFPGAQLEPSH</sequence>
<dbReference type="InterPro" id="IPR027417">
    <property type="entry name" value="P-loop_NTPase"/>
</dbReference>